<gene>
    <name evidence="2" type="ORF">CFP56_010986</name>
</gene>
<dbReference type="PANTHER" id="PTHR32251:SF15">
    <property type="entry name" value="3-OXO-5-ALPHA-STEROID 4-DEHYDROGENASE (DUF1295)"/>
    <property type="match status" value="1"/>
</dbReference>
<dbReference type="Proteomes" id="UP000237347">
    <property type="component" value="Unassembled WGS sequence"/>
</dbReference>
<dbReference type="PROSITE" id="PS50244">
    <property type="entry name" value="S5A_REDUCTASE"/>
    <property type="match status" value="1"/>
</dbReference>
<comment type="caution">
    <text evidence="2">The sequence shown here is derived from an EMBL/GenBank/DDBJ whole genome shotgun (WGS) entry which is preliminary data.</text>
</comment>
<feature type="transmembrane region" description="Helical" evidence="1">
    <location>
        <begin position="216"/>
        <end position="240"/>
    </location>
</feature>
<dbReference type="Pfam" id="PF06966">
    <property type="entry name" value="DUF1295"/>
    <property type="match status" value="1"/>
</dbReference>
<dbReference type="Gene3D" id="1.20.120.1630">
    <property type="match status" value="2"/>
</dbReference>
<dbReference type="InterPro" id="IPR010721">
    <property type="entry name" value="UstE-like"/>
</dbReference>
<dbReference type="EMBL" id="PKMF04000187">
    <property type="protein sequence ID" value="KAK7844339.1"/>
    <property type="molecule type" value="Genomic_DNA"/>
</dbReference>
<dbReference type="FunFam" id="1.20.120.1630:FF:000015">
    <property type="entry name" value="3-oxo-5-alpha-steroid 4-dehydrogenase (DUF1295)"/>
    <property type="match status" value="1"/>
</dbReference>
<evidence type="ECO:0000313" key="3">
    <source>
        <dbReference type="Proteomes" id="UP000237347"/>
    </source>
</evidence>
<feature type="transmembrane region" description="Helical" evidence="1">
    <location>
        <begin position="61"/>
        <end position="83"/>
    </location>
</feature>
<keyword evidence="1" id="KW-0812">Transmembrane</keyword>
<accession>A0AAW0L0H9</accession>
<feature type="transmembrane region" description="Helical" evidence="1">
    <location>
        <begin position="104"/>
        <end position="124"/>
    </location>
</feature>
<dbReference type="PANTHER" id="PTHR32251">
    <property type="entry name" value="3-OXO-5-ALPHA-STEROID 4-DEHYDROGENASE"/>
    <property type="match status" value="1"/>
</dbReference>
<evidence type="ECO:0000256" key="1">
    <source>
        <dbReference type="SAM" id="Phobius"/>
    </source>
</evidence>
<reference evidence="2 3" key="1">
    <citation type="journal article" date="2018" name="Sci. Data">
        <title>The draft genome sequence of cork oak.</title>
        <authorList>
            <person name="Ramos A.M."/>
            <person name="Usie A."/>
            <person name="Barbosa P."/>
            <person name="Barros P.M."/>
            <person name="Capote T."/>
            <person name="Chaves I."/>
            <person name="Simoes F."/>
            <person name="Abreu I."/>
            <person name="Carrasquinho I."/>
            <person name="Faro C."/>
            <person name="Guimaraes J.B."/>
            <person name="Mendonca D."/>
            <person name="Nobrega F."/>
            <person name="Rodrigues L."/>
            <person name="Saibo N.J.M."/>
            <person name="Varela M.C."/>
            <person name="Egas C."/>
            <person name="Matos J."/>
            <person name="Miguel C.M."/>
            <person name="Oliveira M.M."/>
            <person name="Ricardo C.P."/>
            <person name="Goncalves S."/>
        </authorList>
    </citation>
    <scope>NUCLEOTIDE SEQUENCE [LARGE SCALE GENOMIC DNA]</scope>
    <source>
        <strain evidence="3">cv. HL8</strain>
    </source>
</reference>
<proteinExistence type="predicted"/>
<feature type="transmembrane region" description="Helical" evidence="1">
    <location>
        <begin position="12"/>
        <end position="31"/>
    </location>
</feature>
<protein>
    <recommendedName>
        <fullName evidence="4">Steroid 5-alpha reductase C-terminal domain-containing protein</fullName>
    </recommendedName>
</protein>
<keyword evidence="1" id="KW-0472">Membrane</keyword>
<name>A0AAW0L0H9_QUESU</name>
<feature type="transmembrane region" description="Helical" evidence="1">
    <location>
        <begin position="186"/>
        <end position="204"/>
    </location>
</feature>
<dbReference type="GO" id="GO:0016020">
    <property type="term" value="C:membrane"/>
    <property type="evidence" value="ECO:0007669"/>
    <property type="project" value="TreeGrafter"/>
</dbReference>
<keyword evidence="1" id="KW-1133">Transmembrane helix</keyword>
<evidence type="ECO:0000313" key="2">
    <source>
        <dbReference type="EMBL" id="KAK7844339.1"/>
    </source>
</evidence>
<evidence type="ECO:0008006" key="4">
    <source>
        <dbReference type="Google" id="ProtNLM"/>
    </source>
</evidence>
<keyword evidence="3" id="KW-1185">Reference proteome</keyword>
<sequence>MGTVIDSHFLGLTAIVTVGYQLLFFIITALLKFDKVTDFAGSTNFVIIAILTLVLKGSWHFRQIVLTLLVVIWGLRLGLFLLMRILQWGEDRRFDEMRASLGKLAVFWIFQAVWVWTVSLPVTVVNSSNKNPSLQAEDIIGWIIWSVGFLVEATADQQKLTFKNSPENRGKWCNVGLWQYSRHPNYFGEIFLWWGIFVASTPVLEGAEWLVILGPIFLTLLLLFISGIPLLEIFLWWGIFVASTPVLEGAEWLVILGPIFLTLLLLFISGIPLLEESADKKFGNVTGYRLYKRKTSPLIPLPPVVYGNLPSWFKTTFLFEFPFYSRSLPQEGSNW</sequence>
<feature type="transmembrane region" description="Helical" evidence="1">
    <location>
        <begin position="252"/>
        <end position="274"/>
    </location>
</feature>
<dbReference type="AlphaFoldDB" id="A0AAW0L0H9"/>
<organism evidence="2 3">
    <name type="scientific">Quercus suber</name>
    <name type="common">Cork oak</name>
    <dbReference type="NCBI Taxonomy" id="58331"/>
    <lineage>
        <taxon>Eukaryota</taxon>
        <taxon>Viridiplantae</taxon>
        <taxon>Streptophyta</taxon>
        <taxon>Embryophyta</taxon>
        <taxon>Tracheophyta</taxon>
        <taxon>Spermatophyta</taxon>
        <taxon>Magnoliopsida</taxon>
        <taxon>eudicotyledons</taxon>
        <taxon>Gunneridae</taxon>
        <taxon>Pentapetalae</taxon>
        <taxon>rosids</taxon>
        <taxon>fabids</taxon>
        <taxon>Fagales</taxon>
        <taxon>Fagaceae</taxon>
        <taxon>Quercus</taxon>
    </lineage>
</organism>